<gene>
    <name evidence="11" type="ORF">PMAYCL1PPCAC_32817</name>
</gene>
<reference evidence="12" key="1">
    <citation type="submission" date="2022-10" db="EMBL/GenBank/DDBJ databases">
        <title>Genome assembly of Pristionchus species.</title>
        <authorList>
            <person name="Yoshida K."/>
            <person name="Sommer R.J."/>
        </authorList>
    </citation>
    <scope>NUCLEOTIDE SEQUENCE [LARGE SCALE GENOMIC DNA]</scope>
    <source>
        <strain evidence="12">RS5460</strain>
    </source>
</reference>
<dbReference type="PANTHER" id="PTHR11003:SF310">
    <property type="entry name" value="UNCOORDINATED PROTEIN 58"/>
    <property type="match status" value="1"/>
</dbReference>
<evidence type="ECO:0000256" key="4">
    <source>
        <dbReference type="ARBA" id="ARBA00022989"/>
    </source>
</evidence>
<dbReference type="GO" id="GO:0030322">
    <property type="term" value="P:stabilization of membrane potential"/>
    <property type="evidence" value="ECO:0007669"/>
    <property type="project" value="TreeGrafter"/>
</dbReference>
<keyword evidence="12" id="KW-1185">Reference proteome</keyword>
<evidence type="ECO:0000313" key="11">
    <source>
        <dbReference type="EMBL" id="GMR62622.1"/>
    </source>
</evidence>
<dbReference type="GO" id="GO:0005886">
    <property type="term" value="C:plasma membrane"/>
    <property type="evidence" value="ECO:0007669"/>
    <property type="project" value="TreeGrafter"/>
</dbReference>
<comment type="subcellular location">
    <subcellularLocation>
        <location evidence="1">Membrane</location>
        <topology evidence="1">Multi-pass membrane protein</topology>
    </subcellularLocation>
</comment>
<dbReference type="Pfam" id="PF07885">
    <property type="entry name" value="Ion_trans_2"/>
    <property type="match status" value="1"/>
</dbReference>
<dbReference type="Proteomes" id="UP001328107">
    <property type="component" value="Unassembled WGS sequence"/>
</dbReference>
<feature type="compositionally biased region" description="Acidic residues" evidence="8">
    <location>
        <begin position="57"/>
        <end position="67"/>
    </location>
</feature>
<proteinExistence type="predicted"/>
<feature type="non-terminal residue" evidence="11">
    <location>
        <position position="1"/>
    </location>
</feature>
<dbReference type="AlphaFoldDB" id="A0AAN5IDS6"/>
<evidence type="ECO:0000256" key="3">
    <source>
        <dbReference type="ARBA" id="ARBA00022692"/>
    </source>
</evidence>
<evidence type="ECO:0000256" key="8">
    <source>
        <dbReference type="SAM" id="MobiDB-lite"/>
    </source>
</evidence>
<organism evidence="11 12">
    <name type="scientific">Pristionchus mayeri</name>
    <dbReference type="NCBI Taxonomy" id="1317129"/>
    <lineage>
        <taxon>Eukaryota</taxon>
        <taxon>Metazoa</taxon>
        <taxon>Ecdysozoa</taxon>
        <taxon>Nematoda</taxon>
        <taxon>Chromadorea</taxon>
        <taxon>Rhabditida</taxon>
        <taxon>Rhabditina</taxon>
        <taxon>Diplogasteromorpha</taxon>
        <taxon>Diplogasteroidea</taxon>
        <taxon>Neodiplogasteridae</taxon>
        <taxon>Pristionchus</taxon>
    </lineage>
</organism>
<sequence>RKDTILRVPSSRPSSRPASFFHCGEIVNSSNSIGSIYDNGAPPDIPNEDNANKEEHAEEVEDEEEEEEKKSCIPSEVSKYAKILTPHIILICVLVGYLSVGAWILMALETNSELQARSRKLVKVTNLMRNYTAESWSIISDAQHGNNRVTKEEWEAIFRFACWPTSSPRRVSEKVTIIRIFREYILRISETVDDRRPIRKELATPDELENMHNKWTFPTSLLYVLTVLTTCGYGEVSVDTAYGKIFSVSFAFLGIPLMFITAADIGKFLSETLVHMVNQWNRLMRRFVNVFCYGISGRRLSIPSSTGNTDMLDLFGVTENEEKLWFPICEYSIS</sequence>
<name>A0AAN5IDS6_9BILA</name>
<keyword evidence="6 9" id="KW-0472">Membrane</keyword>
<dbReference type="GO" id="GO:0015271">
    <property type="term" value="F:outward rectifier potassium channel activity"/>
    <property type="evidence" value="ECO:0007669"/>
    <property type="project" value="TreeGrafter"/>
</dbReference>
<keyword evidence="7" id="KW-0407">Ion channel</keyword>
<feature type="transmembrane region" description="Helical" evidence="9">
    <location>
        <begin position="215"/>
        <end position="233"/>
    </location>
</feature>
<keyword evidence="5" id="KW-0406">Ion transport</keyword>
<feature type="transmembrane region" description="Helical" evidence="9">
    <location>
        <begin position="88"/>
        <end position="108"/>
    </location>
</feature>
<feature type="domain" description="Potassium channel" evidence="10">
    <location>
        <begin position="212"/>
        <end position="270"/>
    </location>
</feature>
<dbReference type="PANTHER" id="PTHR11003">
    <property type="entry name" value="POTASSIUM CHANNEL, SUBFAMILY K"/>
    <property type="match status" value="1"/>
</dbReference>
<keyword evidence="2" id="KW-0813">Transport</keyword>
<dbReference type="SUPFAM" id="SSF81324">
    <property type="entry name" value="Voltage-gated potassium channels"/>
    <property type="match status" value="1"/>
</dbReference>
<evidence type="ECO:0000256" key="2">
    <source>
        <dbReference type="ARBA" id="ARBA00022448"/>
    </source>
</evidence>
<evidence type="ECO:0000256" key="6">
    <source>
        <dbReference type="ARBA" id="ARBA00023136"/>
    </source>
</evidence>
<keyword evidence="3 9" id="KW-0812">Transmembrane</keyword>
<evidence type="ECO:0000256" key="1">
    <source>
        <dbReference type="ARBA" id="ARBA00004141"/>
    </source>
</evidence>
<accession>A0AAN5IDS6</accession>
<dbReference type="Gene3D" id="1.10.287.70">
    <property type="match status" value="1"/>
</dbReference>
<evidence type="ECO:0000313" key="12">
    <source>
        <dbReference type="Proteomes" id="UP001328107"/>
    </source>
</evidence>
<comment type="caution">
    <text evidence="11">The sequence shown here is derived from an EMBL/GenBank/DDBJ whole genome shotgun (WGS) entry which is preliminary data.</text>
</comment>
<evidence type="ECO:0000256" key="5">
    <source>
        <dbReference type="ARBA" id="ARBA00023065"/>
    </source>
</evidence>
<dbReference type="InterPro" id="IPR003280">
    <property type="entry name" value="2pore_dom_K_chnl"/>
</dbReference>
<evidence type="ECO:0000259" key="10">
    <source>
        <dbReference type="Pfam" id="PF07885"/>
    </source>
</evidence>
<keyword evidence="4 9" id="KW-1133">Transmembrane helix</keyword>
<feature type="region of interest" description="Disordered" evidence="8">
    <location>
        <begin position="34"/>
        <end position="71"/>
    </location>
</feature>
<evidence type="ECO:0000256" key="7">
    <source>
        <dbReference type="ARBA" id="ARBA00023303"/>
    </source>
</evidence>
<feature type="non-terminal residue" evidence="11">
    <location>
        <position position="334"/>
    </location>
</feature>
<dbReference type="EMBL" id="BTRK01000006">
    <property type="protein sequence ID" value="GMR62622.1"/>
    <property type="molecule type" value="Genomic_DNA"/>
</dbReference>
<protein>
    <recommendedName>
        <fullName evidence="10">Potassium channel domain-containing protein</fullName>
    </recommendedName>
</protein>
<dbReference type="InterPro" id="IPR013099">
    <property type="entry name" value="K_chnl_dom"/>
</dbReference>
<dbReference type="GO" id="GO:0022841">
    <property type="term" value="F:potassium ion leak channel activity"/>
    <property type="evidence" value="ECO:0007669"/>
    <property type="project" value="TreeGrafter"/>
</dbReference>
<evidence type="ECO:0000256" key="9">
    <source>
        <dbReference type="SAM" id="Phobius"/>
    </source>
</evidence>
<feature type="transmembrane region" description="Helical" evidence="9">
    <location>
        <begin position="245"/>
        <end position="263"/>
    </location>
</feature>